<dbReference type="PROSITE" id="PS00801">
    <property type="entry name" value="TRANSKETOLASE_1"/>
    <property type="match status" value="1"/>
</dbReference>
<feature type="binding site" evidence="13">
    <location>
        <position position="260"/>
    </location>
    <ligand>
        <name>thiamine diphosphate</name>
        <dbReference type="ChEBI" id="CHEBI:58937"/>
    </ligand>
</feature>
<comment type="cofactor">
    <cofactor evidence="13">
        <name>thiamine diphosphate</name>
        <dbReference type="ChEBI" id="CHEBI:58937"/>
    </cofactor>
    <text evidence="13">Binds 1 thiamine pyrophosphate per subunit. During the reaction, the substrate forms a covalent intermediate with the cofactor.</text>
</comment>
<dbReference type="InterPro" id="IPR020826">
    <property type="entry name" value="Transketolase_BS"/>
</dbReference>
<proteinExistence type="inferred from homology"/>
<dbReference type="PANTHER" id="PTHR43522">
    <property type="entry name" value="TRANSKETOLASE"/>
    <property type="match status" value="1"/>
</dbReference>
<keyword evidence="19" id="KW-1185">Reference proteome</keyword>
<dbReference type="Gene3D" id="3.40.50.970">
    <property type="match status" value="2"/>
</dbReference>
<keyword evidence="4 16" id="KW-0808">Transferase</keyword>
<evidence type="ECO:0000313" key="19">
    <source>
        <dbReference type="Proteomes" id="UP001229244"/>
    </source>
</evidence>
<dbReference type="SUPFAM" id="SSF52922">
    <property type="entry name" value="TK C-terminal domain-like"/>
    <property type="match status" value="1"/>
</dbReference>
<evidence type="ECO:0000256" key="1">
    <source>
        <dbReference type="ARBA" id="ARBA00007131"/>
    </source>
</evidence>
<feature type="binding site" evidence="13">
    <location>
        <position position="69"/>
    </location>
    <ligand>
        <name>thiamine diphosphate</name>
        <dbReference type="ChEBI" id="CHEBI:58937"/>
    </ligand>
</feature>
<feature type="binding site" evidence="12">
    <location>
        <position position="260"/>
    </location>
    <ligand>
        <name>substrate</name>
    </ligand>
</feature>
<evidence type="ECO:0000256" key="5">
    <source>
        <dbReference type="ARBA" id="ARBA00022723"/>
    </source>
</evidence>
<evidence type="ECO:0000256" key="4">
    <source>
        <dbReference type="ARBA" id="ARBA00022679"/>
    </source>
</evidence>
<dbReference type="EMBL" id="JAUSUL010000004">
    <property type="protein sequence ID" value="MDQ0316983.1"/>
    <property type="molecule type" value="Genomic_DNA"/>
</dbReference>
<evidence type="ECO:0000259" key="17">
    <source>
        <dbReference type="SMART" id="SM00861"/>
    </source>
</evidence>
<dbReference type="FunFam" id="3.40.50.970:FF:000004">
    <property type="entry name" value="Transketolase"/>
    <property type="match status" value="1"/>
</dbReference>
<evidence type="ECO:0000256" key="15">
    <source>
        <dbReference type="PIRSR" id="PIRSR605478-5"/>
    </source>
</evidence>
<dbReference type="Pfam" id="PF22613">
    <property type="entry name" value="Transketolase_C_1"/>
    <property type="match status" value="1"/>
</dbReference>
<evidence type="ECO:0000256" key="9">
    <source>
        <dbReference type="ARBA" id="ARBA00049473"/>
    </source>
</evidence>
<evidence type="ECO:0000256" key="14">
    <source>
        <dbReference type="PIRSR" id="PIRSR605478-4"/>
    </source>
</evidence>
<dbReference type="SUPFAM" id="SSF52518">
    <property type="entry name" value="Thiamin diphosphate-binding fold (THDP-binding)"/>
    <property type="match status" value="2"/>
</dbReference>
<dbReference type="CDD" id="cd07033">
    <property type="entry name" value="TPP_PYR_DXS_TK_like"/>
    <property type="match status" value="1"/>
</dbReference>
<comment type="cofactor">
    <cofactor evidence="16">
        <name>Mg(2+)</name>
        <dbReference type="ChEBI" id="CHEBI:18420"/>
    </cofactor>
    <cofactor evidence="16">
        <name>Ca(2+)</name>
        <dbReference type="ChEBI" id="CHEBI:29108"/>
    </cofactor>
    <cofactor evidence="16">
        <name>Mn(2+)</name>
        <dbReference type="ChEBI" id="CHEBI:29035"/>
    </cofactor>
    <cofactor evidence="16">
        <name>Co(2+)</name>
        <dbReference type="ChEBI" id="CHEBI:48828"/>
    </cofactor>
    <text evidence="16">Binds 1 Mg(2+) ion per subunit. Can also utilize other divalent metal cations, such as Ca(2+), Mn(2+) and Co(2+).</text>
</comment>
<dbReference type="AlphaFoldDB" id="A0AAE3VS73"/>
<dbReference type="InterPro" id="IPR009014">
    <property type="entry name" value="Transketo_C/PFOR_II"/>
</dbReference>
<dbReference type="EC" id="2.2.1.1" evidence="3 10"/>
<evidence type="ECO:0000256" key="13">
    <source>
        <dbReference type="PIRSR" id="PIRSR605478-3"/>
    </source>
</evidence>
<evidence type="ECO:0000256" key="10">
    <source>
        <dbReference type="NCBIfam" id="TIGR00232"/>
    </source>
</evidence>
<comment type="function">
    <text evidence="16">Catalyzes the transfer of a two-carbon ketol group from a ketose donor to an aldose acceptor, via a covalent intermediate with the cofactor thiamine pyrophosphate.</text>
</comment>
<dbReference type="InterPro" id="IPR029061">
    <property type="entry name" value="THDP-binding"/>
</dbReference>
<feature type="active site" description="Proton donor" evidence="11">
    <location>
        <position position="409"/>
    </location>
</feature>
<evidence type="ECO:0000313" key="18">
    <source>
        <dbReference type="EMBL" id="MDQ0316983.1"/>
    </source>
</evidence>
<comment type="similarity">
    <text evidence="1 16">Belongs to the transketolase family.</text>
</comment>
<dbReference type="Pfam" id="PF02779">
    <property type="entry name" value="Transket_pyr"/>
    <property type="match status" value="1"/>
</dbReference>
<name>A0AAE3VS73_9HYPH</name>
<feature type="binding site" evidence="12">
    <location>
        <position position="518"/>
    </location>
    <ligand>
        <name>substrate</name>
    </ligand>
</feature>
<dbReference type="RefSeq" id="WP_306886882.1">
    <property type="nucleotide sequence ID" value="NZ_JAUSUL010000004.1"/>
</dbReference>
<comment type="catalytic activity">
    <reaction evidence="9 16">
        <text>D-sedoheptulose 7-phosphate + D-glyceraldehyde 3-phosphate = aldehydo-D-ribose 5-phosphate + D-xylulose 5-phosphate</text>
        <dbReference type="Rhea" id="RHEA:10508"/>
        <dbReference type="ChEBI" id="CHEBI:57483"/>
        <dbReference type="ChEBI" id="CHEBI:57737"/>
        <dbReference type="ChEBI" id="CHEBI:58273"/>
        <dbReference type="ChEBI" id="CHEBI:59776"/>
        <dbReference type="EC" id="2.2.1.1"/>
    </reaction>
</comment>
<dbReference type="Proteomes" id="UP001229244">
    <property type="component" value="Unassembled WGS sequence"/>
</dbReference>
<reference evidence="18" key="1">
    <citation type="submission" date="2023-07" db="EMBL/GenBank/DDBJ databases">
        <title>Genomic Encyclopedia of Type Strains, Phase IV (KMG-IV): sequencing the most valuable type-strain genomes for metagenomic binning, comparative biology and taxonomic classification.</title>
        <authorList>
            <person name="Goeker M."/>
        </authorList>
    </citation>
    <scope>NUCLEOTIDE SEQUENCE</scope>
    <source>
        <strain evidence="18">DSM 21202</strain>
    </source>
</reference>
<dbReference type="GO" id="GO:0046872">
    <property type="term" value="F:metal ion binding"/>
    <property type="evidence" value="ECO:0007669"/>
    <property type="project" value="UniProtKB-KW"/>
</dbReference>
<dbReference type="PROSITE" id="PS00802">
    <property type="entry name" value="TRANSKETOLASE_2"/>
    <property type="match status" value="1"/>
</dbReference>
<evidence type="ECO:0000256" key="12">
    <source>
        <dbReference type="PIRSR" id="PIRSR605478-2"/>
    </source>
</evidence>
<protein>
    <recommendedName>
        <fullName evidence="3 10">Transketolase</fullName>
        <ecNumber evidence="3 10">2.2.1.1</ecNumber>
    </recommendedName>
</protein>
<evidence type="ECO:0000256" key="2">
    <source>
        <dbReference type="ARBA" id="ARBA00011738"/>
    </source>
</evidence>
<evidence type="ECO:0000256" key="7">
    <source>
        <dbReference type="ARBA" id="ARBA00022842"/>
    </source>
</evidence>
<keyword evidence="5 14" id="KW-0479">Metal-binding</keyword>
<keyword evidence="7 14" id="KW-0460">Magnesium</keyword>
<dbReference type="NCBIfam" id="TIGR00232">
    <property type="entry name" value="tktlase_bact"/>
    <property type="match status" value="1"/>
</dbReference>
<feature type="binding site" evidence="13">
    <location>
        <position position="435"/>
    </location>
    <ligand>
        <name>thiamine diphosphate</name>
        <dbReference type="ChEBI" id="CHEBI:58937"/>
    </ligand>
</feature>
<dbReference type="GO" id="GO:0005829">
    <property type="term" value="C:cytosol"/>
    <property type="evidence" value="ECO:0007669"/>
    <property type="project" value="TreeGrafter"/>
</dbReference>
<feature type="binding site" evidence="13">
    <location>
        <position position="157"/>
    </location>
    <ligand>
        <name>thiamine diphosphate</name>
        <dbReference type="ChEBI" id="CHEBI:58937"/>
    </ligand>
</feature>
<dbReference type="Pfam" id="PF00456">
    <property type="entry name" value="Transketolase_N"/>
    <property type="match status" value="1"/>
</dbReference>
<feature type="site" description="Important for catalytic activity" evidence="15">
    <location>
        <position position="29"/>
    </location>
</feature>
<dbReference type="GO" id="GO:0004802">
    <property type="term" value="F:transketolase activity"/>
    <property type="evidence" value="ECO:0007669"/>
    <property type="project" value="UniProtKB-UniRule"/>
</dbReference>
<comment type="caution">
    <text evidence="18">The sequence shown here is derived from an EMBL/GenBank/DDBJ whole genome shotgun (WGS) entry which is preliminary data.</text>
</comment>
<dbReference type="CDD" id="cd02012">
    <property type="entry name" value="TPP_TK"/>
    <property type="match status" value="1"/>
</dbReference>
<evidence type="ECO:0000256" key="6">
    <source>
        <dbReference type="ARBA" id="ARBA00022837"/>
    </source>
</evidence>
<keyword evidence="6 16" id="KW-0106">Calcium</keyword>
<evidence type="ECO:0000256" key="11">
    <source>
        <dbReference type="PIRSR" id="PIRSR605478-1"/>
    </source>
</evidence>
<dbReference type="InterPro" id="IPR005474">
    <property type="entry name" value="Transketolase_N"/>
</dbReference>
<dbReference type="GO" id="GO:0006098">
    <property type="term" value="P:pentose-phosphate shunt"/>
    <property type="evidence" value="ECO:0007669"/>
    <property type="project" value="TreeGrafter"/>
</dbReference>
<feature type="binding site" evidence="13">
    <location>
        <begin position="118"/>
        <end position="120"/>
    </location>
    <ligand>
        <name>thiamine diphosphate</name>
        <dbReference type="ChEBI" id="CHEBI:58937"/>
    </ligand>
</feature>
<dbReference type="SMART" id="SM00861">
    <property type="entry name" value="Transket_pyr"/>
    <property type="match status" value="1"/>
</dbReference>
<feature type="binding site" evidence="12">
    <location>
        <position position="29"/>
    </location>
    <ligand>
        <name>substrate</name>
    </ligand>
</feature>
<feature type="site" description="Important for catalytic activity" evidence="15">
    <location>
        <position position="260"/>
    </location>
</feature>
<dbReference type="InterPro" id="IPR049557">
    <property type="entry name" value="Transketolase_CS"/>
</dbReference>
<evidence type="ECO:0000256" key="16">
    <source>
        <dbReference type="RuleBase" id="RU004996"/>
    </source>
</evidence>
<evidence type="ECO:0000256" key="8">
    <source>
        <dbReference type="ARBA" id="ARBA00023052"/>
    </source>
</evidence>
<gene>
    <name evidence="18" type="ORF">J2S73_003460</name>
</gene>
<feature type="domain" description="Transketolase-like pyrimidine-binding" evidence="17">
    <location>
        <begin position="352"/>
        <end position="524"/>
    </location>
</feature>
<dbReference type="InterPro" id="IPR033247">
    <property type="entry name" value="Transketolase_fam"/>
</dbReference>
<dbReference type="PANTHER" id="PTHR43522:SF2">
    <property type="entry name" value="TRANSKETOLASE 1-RELATED"/>
    <property type="match status" value="1"/>
</dbReference>
<dbReference type="Gene3D" id="3.40.50.920">
    <property type="match status" value="1"/>
</dbReference>
<feature type="binding site" evidence="12">
    <location>
        <position position="382"/>
    </location>
    <ligand>
        <name>substrate</name>
    </ligand>
</feature>
<organism evidence="18 19">
    <name type="scientific">Amorphus orientalis</name>
    <dbReference type="NCBI Taxonomy" id="649198"/>
    <lineage>
        <taxon>Bacteria</taxon>
        <taxon>Pseudomonadati</taxon>
        <taxon>Pseudomonadota</taxon>
        <taxon>Alphaproteobacteria</taxon>
        <taxon>Hyphomicrobiales</taxon>
        <taxon>Amorphaceae</taxon>
        <taxon>Amorphus</taxon>
    </lineage>
</organism>
<comment type="cofactor">
    <cofactor evidence="14">
        <name>Mg(2+)</name>
        <dbReference type="ChEBI" id="CHEBI:18420"/>
    </cofactor>
    <text evidence="14">Binds 1 Mg(2+) ion per subunit. Can also utilize other divalent metal cations, such as Ca(2+), Mn(2+) and Co(2+).</text>
</comment>
<accession>A0AAE3VS73</accession>
<feature type="binding site" evidence="12">
    <location>
        <position position="355"/>
    </location>
    <ligand>
        <name>substrate</name>
    </ligand>
</feature>
<dbReference type="FunFam" id="3.40.50.970:FF:000003">
    <property type="entry name" value="Transketolase"/>
    <property type="match status" value="1"/>
</dbReference>
<dbReference type="InterPro" id="IPR005478">
    <property type="entry name" value="Transketolase_bac-like"/>
</dbReference>
<feature type="binding site" evidence="13">
    <location>
        <position position="186"/>
    </location>
    <ligand>
        <name>thiamine diphosphate</name>
        <dbReference type="ChEBI" id="CHEBI:58937"/>
    </ligand>
</feature>
<sequence>MIDLDKHKAMANAIRVLAIDAVEAAKSGHPGMPMGTADIATVLFSSVIKVDPSLPDWPDRDRFVLSAGHGSMLLYSVLHLLGYEDFSTEELKRFRQLGARTAGHPEYGHGAGIETTTGPLGQGISTAVGMALAERMMNARYGDDLVDHRTYVIASDGDLMEGISHEAISLAGHLRLNRLIVLYDDNQISIDGPLDLSESGDALKRFEAAGWNASRIDGHNASDILAALEAAKTSDKPTLIACRTTIGYGSPNKAGTSASHGSPLGAAEAAAARDALDWHAEPFEIPADVRDAWRIAGLRSGHARKAWEKKYQSLHPDERAEFDRQIRGDLPPSFSAAMEKLRGEIGRERPTLATRKASENVLAAVNAEIPETVGGSADLTGSNNTKTKDLEVLTADNYGGRYIHWGVREQGMAAAMNGMALHGGLIPYGGTFLVFTDYCRPAIRLAALMGVRVVYVMTHDSIGLGEDGPTHQPVEHLAALRAMPNLVVLRPADALETAEAWEIALERKEGPTLLALTRQNCPAVRGEESHGNRSKRGAYEVAASGEPAVVSLFATGSEVGLAVKAKGLLDMEGIPTRVVSVPSFELFERQSADYRGEVIGDASIKVGIEAAVRMGWDRLIGTDGIFVGMTGFGASAPYEELYEHFGITPEAVVALVKARMADA</sequence>
<feature type="binding site" evidence="14">
    <location>
        <position position="156"/>
    </location>
    <ligand>
        <name>Mg(2+)</name>
        <dbReference type="ChEBI" id="CHEBI:18420"/>
    </ligand>
</feature>
<comment type="subunit">
    <text evidence="2 16">Homodimer.</text>
</comment>
<keyword evidence="8 13" id="KW-0786">Thiamine pyrophosphate</keyword>
<feature type="binding site" evidence="12">
    <location>
        <position position="471"/>
    </location>
    <ligand>
        <name>substrate</name>
    </ligand>
</feature>
<feature type="binding site" evidence="14">
    <location>
        <position position="188"/>
    </location>
    <ligand>
        <name>Mg(2+)</name>
        <dbReference type="ChEBI" id="CHEBI:18420"/>
    </ligand>
</feature>
<evidence type="ECO:0000256" key="3">
    <source>
        <dbReference type="ARBA" id="ARBA00013152"/>
    </source>
</evidence>
<feature type="binding site" evidence="12">
    <location>
        <position position="467"/>
    </location>
    <ligand>
        <name>substrate</name>
    </ligand>
</feature>
<dbReference type="InterPro" id="IPR005475">
    <property type="entry name" value="Transketolase-like_Pyr-bd"/>
</dbReference>
<feature type="binding site" evidence="14">
    <location>
        <position position="186"/>
    </location>
    <ligand>
        <name>Mg(2+)</name>
        <dbReference type="ChEBI" id="CHEBI:18420"/>
    </ligand>
</feature>
<feature type="binding site" evidence="12">
    <location>
        <position position="459"/>
    </location>
    <ligand>
        <name>substrate</name>
    </ligand>
</feature>
<dbReference type="InterPro" id="IPR055152">
    <property type="entry name" value="Transketolase-like_C_2"/>
</dbReference>